<sequence length="631" mass="69157">MAATAAAAMEPGSPSSVVSPSPASPSPSSASEASEVYRPTHPIAHLQGPFEESILESINGFNQEVLSPPDAVTRRKQLLQGSKYQRSCSGKWQQRMGERYHPLWKIMAQVSFGIHLLATGSARSELESVQILRVHVAEIDGFVRRTMEDYQLAHEDLTARFDLLAVPLANLDVLDSMLGDESFKLFLVDCIGKINHVVRRSEISLQDSLKDLRKAAIAVRTVKDYLNILPQNQNTWSPSFGGVYADMFQRVGLWLTSLSNLQAQGVRLVEFLVNLSTSISRLRLRIGLNHAGSARSVTLSPNMFTPPRAAVSMENLHQAHRRTSLVDKPLPDIRHRDRSVLSLKRFGAKLQHRFSSVSNQLSPTPSRTNLSVADSTARESPGRSHSIATATSPSSISIHTATPDIPDLPELAGSPPLQHPNLHELAAFPLPHPNIPELAGSPLTQSQLVKSVELGASLNEIPRDSIDSNARTFVYENVVSLPEFERGAPLSYIEKHFPELALSDIPVHQWPKESFNPIKRPGTPAQLPRRATTAKLKPFLRGLFSKSSCVQPTESVTADSCSEESRTIVEPLPKEPKKAPPNTISIRTLTNSEPRLPLPAPSIYNRDTLSSSIPSRSPSTSSKASYLPSNA</sequence>
<feature type="compositionally biased region" description="Basic and acidic residues" evidence="1">
    <location>
        <begin position="563"/>
        <end position="578"/>
    </location>
</feature>
<dbReference type="RefSeq" id="XP_002851272.1">
    <property type="nucleotide sequence ID" value="XM_002851226.1"/>
</dbReference>
<dbReference type="AlphaFoldDB" id="C5FFA4"/>
<feature type="compositionally biased region" description="Low complexity" evidence="1">
    <location>
        <begin position="610"/>
        <end position="625"/>
    </location>
</feature>
<gene>
    <name evidence="2" type="ORF">MCYG_01376</name>
</gene>
<keyword evidence="3" id="KW-1185">Reference proteome</keyword>
<feature type="region of interest" description="Disordered" evidence="1">
    <location>
        <begin position="561"/>
        <end position="631"/>
    </location>
</feature>
<dbReference type="OrthoDB" id="5389734at2759"/>
<evidence type="ECO:0000313" key="3">
    <source>
        <dbReference type="Proteomes" id="UP000002035"/>
    </source>
</evidence>
<feature type="compositionally biased region" description="Polar residues" evidence="1">
    <location>
        <begin position="582"/>
        <end position="593"/>
    </location>
</feature>
<dbReference type="OMA" id="DYQLAHE"/>
<dbReference type="GeneID" id="9228893"/>
<organism evidence="2 3">
    <name type="scientific">Arthroderma otae (strain ATCC MYA-4605 / CBS 113480)</name>
    <name type="common">Microsporum canis</name>
    <dbReference type="NCBI Taxonomy" id="554155"/>
    <lineage>
        <taxon>Eukaryota</taxon>
        <taxon>Fungi</taxon>
        <taxon>Dikarya</taxon>
        <taxon>Ascomycota</taxon>
        <taxon>Pezizomycotina</taxon>
        <taxon>Eurotiomycetes</taxon>
        <taxon>Eurotiomycetidae</taxon>
        <taxon>Onygenales</taxon>
        <taxon>Arthrodermataceae</taxon>
        <taxon>Microsporum</taxon>
    </lineage>
</organism>
<protein>
    <submittedName>
        <fullName evidence="2">Uncharacterized protein</fullName>
    </submittedName>
</protein>
<dbReference type="HOGENOM" id="CLU_430334_0_0_1"/>
<dbReference type="VEuPathDB" id="FungiDB:MCYG_01376"/>
<dbReference type="Proteomes" id="UP000002035">
    <property type="component" value="Unassembled WGS sequence"/>
</dbReference>
<evidence type="ECO:0000313" key="2">
    <source>
        <dbReference type="EMBL" id="EEQ28488.1"/>
    </source>
</evidence>
<feature type="compositionally biased region" description="Low complexity" evidence="1">
    <location>
        <begin position="384"/>
        <end position="403"/>
    </location>
</feature>
<feature type="region of interest" description="Disordered" evidence="1">
    <location>
        <begin position="355"/>
        <end position="415"/>
    </location>
</feature>
<accession>C5FFA4</accession>
<feature type="region of interest" description="Disordered" evidence="1">
    <location>
        <begin position="1"/>
        <end position="36"/>
    </location>
</feature>
<feature type="compositionally biased region" description="Polar residues" evidence="1">
    <location>
        <begin position="355"/>
        <end position="374"/>
    </location>
</feature>
<evidence type="ECO:0000256" key="1">
    <source>
        <dbReference type="SAM" id="MobiDB-lite"/>
    </source>
</evidence>
<name>C5FFA4_ARTOC</name>
<dbReference type="eggNOG" id="ENOG502S1K8">
    <property type="taxonomic scope" value="Eukaryota"/>
</dbReference>
<dbReference type="STRING" id="554155.C5FFA4"/>
<dbReference type="EMBL" id="DS995701">
    <property type="protein sequence ID" value="EEQ28488.1"/>
    <property type="molecule type" value="Genomic_DNA"/>
</dbReference>
<proteinExistence type="predicted"/>
<reference evidence="3" key="1">
    <citation type="journal article" date="2012" name="MBio">
        <title>Comparative genome analysis of Trichophyton rubrum and related dermatophytes reveals candidate genes involved in infection.</title>
        <authorList>
            <person name="Martinez D.A."/>
            <person name="Oliver B.G."/>
            <person name="Graeser Y."/>
            <person name="Goldberg J.M."/>
            <person name="Li W."/>
            <person name="Martinez-Rossi N.M."/>
            <person name="Monod M."/>
            <person name="Shelest E."/>
            <person name="Barton R.C."/>
            <person name="Birch E."/>
            <person name="Brakhage A.A."/>
            <person name="Chen Z."/>
            <person name="Gurr S.J."/>
            <person name="Heiman D."/>
            <person name="Heitman J."/>
            <person name="Kosti I."/>
            <person name="Rossi A."/>
            <person name="Saif S."/>
            <person name="Samalova M."/>
            <person name="Saunders C.W."/>
            <person name="Shea T."/>
            <person name="Summerbell R.C."/>
            <person name="Xu J."/>
            <person name="Young S."/>
            <person name="Zeng Q."/>
            <person name="Birren B.W."/>
            <person name="Cuomo C.A."/>
            <person name="White T.C."/>
        </authorList>
    </citation>
    <scope>NUCLEOTIDE SEQUENCE [LARGE SCALE GENOMIC DNA]</scope>
    <source>
        <strain evidence="3">ATCC MYA-4605 / CBS 113480</strain>
    </source>
</reference>